<feature type="compositionally biased region" description="Low complexity" evidence="1">
    <location>
        <begin position="242"/>
        <end position="260"/>
    </location>
</feature>
<dbReference type="GeneID" id="36590414"/>
<protein>
    <recommendedName>
        <fullName evidence="4">N-acetyltransferase domain-containing protein</fullName>
    </recommendedName>
</protein>
<feature type="compositionally biased region" description="Polar residues" evidence="1">
    <location>
        <begin position="69"/>
        <end position="80"/>
    </location>
</feature>
<dbReference type="SUPFAM" id="SSF55729">
    <property type="entry name" value="Acyl-CoA N-acyltransferases (Nat)"/>
    <property type="match status" value="1"/>
</dbReference>
<organism evidence="2 3">
    <name type="scientific">Hyaloscypha bicolor E</name>
    <dbReference type="NCBI Taxonomy" id="1095630"/>
    <lineage>
        <taxon>Eukaryota</taxon>
        <taxon>Fungi</taxon>
        <taxon>Dikarya</taxon>
        <taxon>Ascomycota</taxon>
        <taxon>Pezizomycotina</taxon>
        <taxon>Leotiomycetes</taxon>
        <taxon>Helotiales</taxon>
        <taxon>Hyaloscyphaceae</taxon>
        <taxon>Hyaloscypha</taxon>
        <taxon>Hyaloscypha bicolor</taxon>
    </lineage>
</organism>
<reference evidence="2 3" key="1">
    <citation type="submission" date="2016-04" db="EMBL/GenBank/DDBJ databases">
        <title>A degradative enzymes factory behind the ericoid mycorrhizal symbiosis.</title>
        <authorList>
            <consortium name="DOE Joint Genome Institute"/>
            <person name="Martino E."/>
            <person name="Morin E."/>
            <person name="Grelet G."/>
            <person name="Kuo A."/>
            <person name="Kohler A."/>
            <person name="Daghino S."/>
            <person name="Barry K."/>
            <person name="Choi C."/>
            <person name="Cichocki N."/>
            <person name="Clum A."/>
            <person name="Copeland A."/>
            <person name="Hainaut M."/>
            <person name="Haridas S."/>
            <person name="Labutti K."/>
            <person name="Lindquist E."/>
            <person name="Lipzen A."/>
            <person name="Khouja H.-R."/>
            <person name="Murat C."/>
            <person name="Ohm R."/>
            <person name="Olson A."/>
            <person name="Spatafora J."/>
            <person name="Veneault-Fourrey C."/>
            <person name="Henrissat B."/>
            <person name="Grigoriev I."/>
            <person name="Martin F."/>
            <person name="Perotto S."/>
        </authorList>
    </citation>
    <scope>NUCLEOTIDE SEQUENCE [LARGE SCALE GENOMIC DNA]</scope>
    <source>
        <strain evidence="2 3">E</strain>
    </source>
</reference>
<evidence type="ECO:0000313" key="3">
    <source>
        <dbReference type="Proteomes" id="UP000235371"/>
    </source>
</evidence>
<feature type="compositionally biased region" description="Polar residues" evidence="1">
    <location>
        <begin position="341"/>
        <end position="358"/>
    </location>
</feature>
<dbReference type="Proteomes" id="UP000235371">
    <property type="component" value="Unassembled WGS sequence"/>
</dbReference>
<dbReference type="AlphaFoldDB" id="A0A2J6TTZ5"/>
<feature type="compositionally biased region" description="Polar residues" evidence="1">
    <location>
        <begin position="424"/>
        <end position="462"/>
    </location>
</feature>
<dbReference type="RefSeq" id="XP_024743352.1">
    <property type="nucleotide sequence ID" value="XM_024882337.1"/>
</dbReference>
<gene>
    <name evidence="2" type="ORF">K444DRAFT_623952</name>
</gene>
<proteinExistence type="predicted"/>
<feature type="region of interest" description="Disordered" evidence="1">
    <location>
        <begin position="190"/>
        <end position="211"/>
    </location>
</feature>
<evidence type="ECO:0000256" key="1">
    <source>
        <dbReference type="SAM" id="MobiDB-lite"/>
    </source>
</evidence>
<dbReference type="OrthoDB" id="2129362at2759"/>
<feature type="region of interest" description="Disordered" evidence="1">
    <location>
        <begin position="410"/>
        <end position="505"/>
    </location>
</feature>
<evidence type="ECO:0008006" key="4">
    <source>
        <dbReference type="Google" id="ProtNLM"/>
    </source>
</evidence>
<feature type="compositionally biased region" description="Polar residues" evidence="1">
    <location>
        <begin position="368"/>
        <end position="377"/>
    </location>
</feature>
<dbReference type="InParanoid" id="A0A2J6TTZ5"/>
<dbReference type="Gene3D" id="3.40.630.30">
    <property type="match status" value="1"/>
</dbReference>
<dbReference type="InterPro" id="IPR016181">
    <property type="entry name" value="Acyl_CoA_acyltransferase"/>
</dbReference>
<sequence length="996" mass="110083">MSDQRLTSGGGKEKYIPKRIRSQNNIVPTQNNAIPLYDRPEAKPYLMTVESMLEKSTGTLQDSTWAPHNQAARQAFQQHSAKARARPASQQHSVLLNLDNLLDCTLLLPRRCHQPLRSRLQIRRLADIALGTPRLQSQLLWDKSNQAGKANLLGPASHLRIKITLISANAQVANPSGEPVASSWAVQQPQTANPKPEGMTSMAVKAGQPPSTVERNQFRIAAQKSYVPSHLRGIEPEQEWEVPPSTQAPVAAPVAAPKPASIQKTPATQDTDGEAWARKMGLLPKEPVTPAKAATDGDELAQRMDRLPETTTPATANTENEEWARKMGLLPKSAPAKQVPNAHQNSTSKVSQLNQSSGHGPKPVSNFGAVTQNKSSKVAQNAPFNNARFHLKQDSTEHFQKFVQSSTVTNGKKYTFNGPAPATATEQQQNAPVGKGTTQPSGSLASVPQQQRGTPPQSANYSQQQQRGPPPQQQRAPPQAACPTQQPVHSNNENSAPFAKQDPNMMFSPSQIATAIPSIDKATVNQTTTDSLRVMKGPWPTIPSTDVKSFNEKVAHELNATKQVPANIAPLTQDALVTTTGFLPRDHSLKFEDQVSDDGVVEENRKEGIRATQGMDAATQLLDWDKKRWAPPPCDWENDRTRFNDSFIPDYIKEWRGDIPCGPSIQVDTTLDEFKGGKCPINNDVLIDPIEQPESSPDIGNGENEMKRLHQTSLVDANNFRAREGKKQRKSQSIRAAADNRHLEIAMAVDEPNPFSPKIDMYVRPAQQKDAQDIVKIYNHYVINSIIPEDQEPISLLDAQELIETAKREKLPFVVAVKGRVPPTHDAQGRTRSAKIILPQVESVLGFAFAERFNYAFSGSNRGRSRGTVTIQLYVDPTNTRKGVGRNTLDQLLHCMATAYSFKNACPWINPDNDPVHEANGCGLIHQMIMMVPVLKKDDPTFPWLSNFLYNKFWFKEENRMKSVARSSILHGTGRMLDIAVLQCELLHEGEFDAFF</sequence>
<feature type="region of interest" description="Disordered" evidence="1">
    <location>
        <begin position="334"/>
        <end position="377"/>
    </location>
</feature>
<name>A0A2J6TTZ5_9HELO</name>
<feature type="compositionally biased region" description="Low complexity" evidence="1">
    <location>
        <begin position="463"/>
        <end position="487"/>
    </location>
</feature>
<evidence type="ECO:0000313" key="2">
    <source>
        <dbReference type="EMBL" id="PMD66448.1"/>
    </source>
</evidence>
<feature type="region of interest" description="Disordered" evidence="1">
    <location>
        <begin position="69"/>
        <end position="88"/>
    </location>
</feature>
<keyword evidence="3" id="KW-1185">Reference proteome</keyword>
<dbReference type="EMBL" id="KZ613743">
    <property type="protein sequence ID" value="PMD66448.1"/>
    <property type="molecule type" value="Genomic_DNA"/>
</dbReference>
<accession>A0A2J6TTZ5</accession>
<feature type="region of interest" description="Disordered" evidence="1">
    <location>
        <begin position="241"/>
        <end position="269"/>
    </location>
</feature>